<reference evidence="1" key="2">
    <citation type="journal article" date="2021" name="Genome Biol. Evol.">
        <title>Developing a high-quality reference genome for a parasitic bivalve with doubly uniparental inheritance (Bivalvia: Unionida).</title>
        <authorList>
            <person name="Smith C.H."/>
        </authorList>
    </citation>
    <scope>NUCLEOTIDE SEQUENCE</scope>
    <source>
        <strain evidence="1">CHS0354</strain>
        <tissue evidence="1">Mantle</tissue>
    </source>
</reference>
<organism evidence="1 2">
    <name type="scientific">Potamilus streckersoni</name>
    <dbReference type="NCBI Taxonomy" id="2493646"/>
    <lineage>
        <taxon>Eukaryota</taxon>
        <taxon>Metazoa</taxon>
        <taxon>Spiralia</taxon>
        <taxon>Lophotrochozoa</taxon>
        <taxon>Mollusca</taxon>
        <taxon>Bivalvia</taxon>
        <taxon>Autobranchia</taxon>
        <taxon>Heteroconchia</taxon>
        <taxon>Palaeoheterodonta</taxon>
        <taxon>Unionida</taxon>
        <taxon>Unionoidea</taxon>
        <taxon>Unionidae</taxon>
        <taxon>Ambleminae</taxon>
        <taxon>Lampsilini</taxon>
        <taxon>Potamilus</taxon>
    </lineage>
</organism>
<reference evidence="1" key="1">
    <citation type="journal article" date="2021" name="Genome Biol. Evol.">
        <title>A High-Quality Reference Genome for a Parasitic Bivalve with Doubly Uniparental Inheritance (Bivalvia: Unionida).</title>
        <authorList>
            <person name="Smith C.H."/>
        </authorList>
    </citation>
    <scope>NUCLEOTIDE SEQUENCE</scope>
    <source>
        <strain evidence="1">CHS0354</strain>
    </source>
</reference>
<name>A0AAE0S140_9BIVA</name>
<comment type="caution">
    <text evidence="1">The sequence shown here is derived from an EMBL/GenBank/DDBJ whole genome shotgun (WGS) entry which is preliminary data.</text>
</comment>
<evidence type="ECO:0000313" key="1">
    <source>
        <dbReference type="EMBL" id="KAK3583347.1"/>
    </source>
</evidence>
<evidence type="ECO:0000313" key="2">
    <source>
        <dbReference type="Proteomes" id="UP001195483"/>
    </source>
</evidence>
<gene>
    <name evidence="1" type="ORF">CHS0354_038960</name>
</gene>
<sequence>MKGCRCQFNTSSMDCACCDMGACQCGKGNEHQCVQCGHPENCGTPLAAPDYGVDGFTLVFADCKCLFDESKSDCACCQNDGVQCGPTHKNQCVETGHLERCGSRPDIYGPPFPVGAVR</sequence>
<reference evidence="1" key="3">
    <citation type="submission" date="2023-05" db="EMBL/GenBank/DDBJ databases">
        <authorList>
            <person name="Smith C.H."/>
        </authorList>
    </citation>
    <scope>NUCLEOTIDE SEQUENCE</scope>
    <source>
        <strain evidence="1">CHS0354</strain>
        <tissue evidence="1">Mantle</tissue>
    </source>
</reference>
<dbReference type="Proteomes" id="UP001195483">
    <property type="component" value="Unassembled WGS sequence"/>
</dbReference>
<protein>
    <submittedName>
        <fullName evidence="1">Uncharacterized protein</fullName>
    </submittedName>
</protein>
<dbReference type="AlphaFoldDB" id="A0AAE0S140"/>
<dbReference type="EMBL" id="JAEAOA010002269">
    <property type="protein sequence ID" value="KAK3583347.1"/>
    <property type="molecule type" value="Genomic_DNA"/>
</dbReference>
<proteinExistence type="predicted"/>
<accession>A0AAE0S140</accession>
<keyword evidence="2" id="KW-1185">Reference proteome</keyword>